<keyword evidence="2" id="KW-1185">Reference proteome</keyword>
<gene>
    <name evidence="1" type="ORF">LTR84_003382</name>
</gene>
<sequence length="358" mass="39172">MASELVEIDSLEVVVIVDNEIDPNTSYQIPDLKVNGQMADIALKEPLTSTERGGASHEIRLDNVCCGGHGLSLMITAVKDGERRTVLFDTAPEERIWEINAKRLRADIGKIEWIQLSHWHRDHSGGILKAIPMIQEAKSSKDGLTIDLHPNRPDYRGFQGQASVISLERDPTWAEIEATGATVVKNDKAHAILNGAFVVSGEIPRVTPYEVGFLRGMRYTEATGVWEKDELILDERLLMCKVKGQYQHSWKFPSSPANPASGKGVVVFTGCSHAGVVNASKHALELAGDGTPLHAVIGGYHLVGPNEAFIKRTVQDLKALDPHILMPGHCTGWKAKVEIENVLPGRLAPCMVGTIYTL</sequence>
<organism evidence="1 2">
    <name type="scientific">Exophiala bonariae</name>
    <dbReference type="NCBI Taxonomy" id="1690606"/>
    <lineage>
        <taxon>Eukaryota</taxon>
        <taxon>Fungi</taxon>
        <taxon>Dikarya</taxon>
        <taxon>Ascomycota</taxon>
        <taxon>Pezizomycotina</taxon>
        <taxon>Eurotiomycetes</taxon>
        <taxon>Chaetothyriomycetidae</taxon>
        <taxon>Chaetothyriales</taxon>
        <taxon>Herpotrichiellaceae</taxon>
        <taxon>Exophiala</taxon>
    </lineage>
</organism>
<dbReference type="InterPro" id="IPR041712">
    <property type="entry name" value="DHPS-like_MBL-fold"/>
</dbReference>
<accession>A0AAV9N747</accession>
<evidence type="ECO:0008006" key="3">
    <source>
        <dbReference type="Google" id="ProtNLM"/>
    </source>
</evidence>
<proteinExistence type="predicted"/>
<dbReference type="InterPro" id="IPR052926">
    <property type="entry name" value="Metallo-beta-lactamase_dom"/>
</dbReference>
<dbReference type="AlphaFoldDB" id="A0AAV9N747"/>
<protein>
    <recommendedName>
        <fullName evidence="3">Metallo-beta-lactamase domain-containing protein</fullName>
    </recommendedName>
</protein>
<reference evidence="1 2" key="1">
    <citation type="submission" date="2023-08" db="EMBL/GenBank/DDBJ databases">
        <title>Black Yeasts Isolated from many extreme environments.</title>
        <authorList>
            <person name="Coleine C."/>
            <person name="Stajich J.E."/>
            <person name="Selbmann L."/>
        </authorList>
    </citation>
    <scope>NUCLEOTIDE SEQUENCE [LARGE SCALE GENOMIC DNA]</scope>
    <source>
        <strain evidence="1 2">CCFEE 5792</strain>
    </source>
</reference>
<comment type="caution">
    <text evidence="1">The sequence shown here is derived from an EMBL/GenBank/DDBJ whole genome shotgun (WGS) entry which is preliminary data.</text>
</comment>
<evidence type="ECO:0000313" key="1">
    <source>
        <dbReference type="EMBL" id="KAK5050823.1"/>
    </source>
</evidence>
<dbReference type="RefSeq" id="XP_064705323.1">
    <property type="nucleotide sequence ID" value="XM_064846970.1"/>
</dbReference>
<evidence type="ECO:0000313" key="2">
    <source>
        <dbReference type="Proteomes" id="UP001358417"/>
    </source>
</evidence>
<name>A0AAV9N747_9EURO</name>
<dbReference type="Gene3D" id="3.60.15.10">
    <property type="entry name" value="Ribonuclease Z/Hydroxyacylglutathione hydrolase-like"/>
    <property type="match status" value="2"/>
</dbReference>
<dbReference type="PANTHER" id="PTHR13754">
    <property type="entry name" value="METALLO-BETA-LACTAMASE SUPERFAMILY PROTEIN"/>
    <property type="match status" value="1"/>
</dbReference>
<dbReference type="GeneID" id="89971569"/>
<dbReference type="CDD" id="cd07713">
    <property type="entry name" value="DHPS-like_MBL-fold"/>
    <property type="match status" value="1"/>
</dbReference>
<dbReference type="EMBL" id="JAVRRD010000016">
    <property type="protein sequence ID" value="KAK5050823.1"/>
    <property type="molecule type" value="Genomic_DNA"/>
</dbReference>
<dbReference type="GO" id="GO:0016740">
    <property type="term" value="F:transferase activity"/>
    <property type="evidence" value="ECO:0007669"/>
    <property type="project" value="TreeGrafter"/>
</dbReference>
<dbReference type="SUPFAM" id="SSF56281">
    <property type="entry name" value="Metallo-hydrolase/oxidoreductase"/>
    <property type="match status" value="1"/>
</dbReference>
<dbReference type="PANTHER" id="PTHR13754:SF13">
    <property type="entry name" value="METALLO-BETA-LACTAMASE SUPERFAMILY PROTEIN (AFU_ORTHOLOGUE AFUA_3G07630)"/>
    <property type="match status" value="1"/>
</dbReference>
<dbReference type="InterPro" id="IPR036866">
    <property type="entry name" value="RibonucZ/Hydroxyglut_hydro"/>
</dbReference>
<dbReference type="Proteomes" id="UP001358417">
    <property type="component" value="Unassembled WGS sequence"/>
</dbReference>